<proteinExistence type="predicted"/>
<keyword evidence="1" id="KW-1185">Reference proteome</keyword>
<name>A0A915KRB5_ROMCU</name>
<protein>
    <submittedName>
        <fullName evidence="2">Uncharacterized protein</fullName>
    </submittedName>
</protein>
<evidence type="ECO:0000313" key="1">
    <source>
        <dbReference type="Proteomes" id="UP000887565"/>
    </source>
</evidence>
<dbReference type="Proteomes" id="UP000887565">
    <property type="component" value="Unplaced"/>
</dbReference>
<organism evidence="1 2">
    <name type="scientific">Romanomermis culicivorax</name>
    <name type="common">Nematode worm</name>
    <dbReference type="NCBI Taxonomy" id="13658"/>
    <lineage>
        <taxon>Eukaryota</taxon>
        <taxon>Metazoa</taxon>
        <taxon>Ecdysozoa</taxon>
        <taxon>Nematoda</taxon>
        <taxon>Enoplea</taxon>
        <taxon>Dorylaimia</taxon>
        <taxon>Mermithida</taxon>
        <taxon>Mermithoidea</taxon>
        <taxon>Mermithidae</taxon>
        <taxon>Romanomermis</taxon>
    </lineage>
</organism>
<sequence>MLTVAPELDYCKHSTANFCGDASGVHHAACLAFTTSNNRNFHPNHPRGSRPVDVRILCINFGFDYFPNVTDRTVVVLPRVDFLVKEMEILPSLIIFASLSSIFCEDEVYSCGGFIVSSVPINFVSIK</sequence>
<accession>A0A915KRB5</accession>
<reference evidence="2" key="1">
    <citation type="submission" date="2022-11" db="UniProtKB">
        <authorList>
            <consortium name="WormBaseParasite"/>
        </authorList>
    </citation>
    <scope>IDENTIFICATION</scope>
</reference>
<dbReference type="AlphaFoldDB" id="A0A915KRB5"/>
<dbReference type="WBParaSite" id="nRc.2.0.1.t41301-RA">
    <property type="protein sequence ID" value="nRc.2.0.1.t41301-RA"/>
    <property type="gene ID" value="nRc.2.0.1.g41301"/>
</dbReference>
<evidence type="ECO:0000313" key="2">
    <source>
        <dbReference type="WBParaSite" id="nRc.2.0.1.t41301-RA"/>
    </source>
</evidence>